<dbReference type="GO" id="GO:0016125">
    <property type="term" value="P:sterol metabolic process"/>
    <property type="evidence" value="ECO:0007669"/>
    <property type="project" value="TreeGrafter"/>
</dbReference>
<keyword evidence="2 7" id="KW-0812">Transmembrane</keyword>
<keyword evidence="6" id="KW-0349">Heme</keyword>
<sequence>MLEEMDLFLYFSIFAIVGIYVFVYFPITFSYKTNRNNVKLPPGKFGWPIIGETIDFVLSSRNGYPERFIANRTNNYSSEIFKTSLIGEKMAVLCGPSGNKFVFSNENRLVKSWIPHSVQKVLLEETNSDLGSEERTMWRSIFFEFLKPEVIKTYIPVIDYSTKQHLEDEWGSNQTLKVHPLTKRFIFALSCKLFLGIEDPTDLAKLADQFALVNAGLISLPVDIPGTAFSNAIKAAKVIRGELQKIIRQQKLYLSESEDLETSCNMLARSLAITENLGKFTSESEIASTMLGFLLASHEATSALITNLIYHLADNPQIYWSVSTTHKDPKYFPKPENFDPTRFEGDGPLPYTFTPFGGGPRMCPGNEFARQLVLVFIHNLVRKYSWEKLLPNEKIRFDQGLAVPVSGLPIKIQSHRDQAVE</sequence>
<dbReference type="InterPro" id="IPR001128">
    <property type="entry name" value="Cyt_P450"/>
</dbReference>
<evidence type="ECO:0000256" key="4">
    <source>
        <dbReference type="ARBA" id="ARBA00022989"/>
    </source>
</evidence>
<dbReference type="GO" id="GO:0020037">
    <property type="term" value="F:heme binding"/>
    <property type="evidence" value="ECO:0007669"/>
    <property type="project" value="InterPro"/>
</dbReference>
<dbReference type="PANTHER" id="PTHR24286">
    <property type="entry name" value="CYTOCHROME P450 26"/>
    <property type="match status" value="1"/>
</dbReference>
<dbReference type="InterPro" id="IPR017972">
    <property type="entry name" value="Cyt_P450_CS"/>
</dbReference>
<organism evidence="8 9">
    <name type="scientific">Olea europaea subsp. europaea</name>
    <dbReference type="NCBI Taxonomy" id="158383"/>
    <lineage>
        <taxon>Eukaryota</taxon>
        <taxon>Viridiplantae</taxon>
        <taxon>Streptophyta</taxon>
        <taxon>Embryophyta</taxon>
        <taxon>Tracheophyta</taxon>
        <taxon>Spermatophyta</taxon>
        <taxon>Magnoliopsida</taxon>
        <taxon>eudicotyledons</taxon>
        <taxon>Gunneridae</taxon>
        <taxon>Pentapetalae</taxon>
        <taxon>asterids</taxon>
        <taxon>lamiids</taxon>
        <taxon>Lamiales</taxon>
        <taxon>Oleaceae</taxon>
        <taxon>Oleeae</taxon>
        <taxon>Olea</taxon>
    </lineage>
</organism>
<evidence type="ECO:0000313" key="8">
    <source>
        <dbReference type="EMBL" id="CAA2985488.1"/>
    </source>
</evidence>
<dbReference type="PANTHER" id="PTHR24286:SF53">
    <property type="entry name" value="BETA-AMYRIN 28-OXIDASE-LIKE"/>
    <property type="match status" value="1"/>
</dbReference>
<dbReference type="EMBL" id="CACTIH010003810">
    <property type="protein sequence ID" value="CAA2985488.1"/>
    <property type="molecule type" value="Genomic_DNA"/>
</dbReference>
<dbReference type="GO" id="GO:0004497">
    <property type="term" value="F:monooxygenase activity"/>
    <property type="evidence" value="ECO:0007669"/>
    <property type="project" value="UniProtKB-KW"/>
</dbReference>
<proteinExistence type="inferred from homology"/>
<gene>
    <name evidence="8" type="ORF">OLEA9_A010740</name>
</gene>
<keyword evidence="5 6" id="KW-0408">Iron</keyword>
<dbReference type="InterPro" id="IPR036396">
    <property type="entry name" value="Cyt_P450_sf"/>
</dbReference>
<reference evidence="8 9" key="1">
    <citation type="submission" date="2019-12" db="EMBL/GenBank/DDBJ databases">
        <authorList>
            <person name="Alioto T."/>
            <person name="Alioto T."/>
            <person name="Gomez Garrido J."/>
        </authorList>
    </citation>
    <scope>NUCLEOTIDE SEQUENCE [LARGE SCALE GENOMIC DNA]</scope>
</reference>
<dbReference type="PROSITE" id="PS00086">
    <property type="entry name" value="CYTOCHROME_P450"/>
    <property type="match status" value="1"/>
</dbReference>
<keyword evidence="7" id="KW-0472">Membrane</keyword>
<evidence type="ECO:0000256" key="5">
    <source>
        <dbReference type="ARBA" id="ARBA00023004"/>
    </source>
</evidence>
<evidence type="ECO:0000256" key="3">
    <source>
        <dbReference type="ARBA" id="ARBA00022723"/>
    </source>
</evidence>
<evidence type="ECO:0000256" key="6">
    <source>
        <dbReference type="RuleBase" id="RU000461"/>
    </source>
</evidence>
<dbReference type="Gene3D" id="1.10.630.10">
    <property type="entry name" value="Cytochrome P450"/>
    <property type="match status" value="2"/>
</dbReference>
<dbReference type="Pfam" id="PF00067">
    <property type="entry name" value="p450"/>
    <property type="match status" value="1"/>
</dbReference>
<comment type="caution">
    <text evidence="8">The sequence shown here is derived from an EMBL/GenBank/DDBJ whole genome shotgun (WGS) entry which is preliminary data.</text>
</comment>
<evidence type="ECO:0000256" key="7">
    <source>
        <dbReference type="SAM" id="Phobius"/>
    </source>
</evidence>
<comment type="similarity">
    <text evidence="6">Belongs to the cytochrome P450 family.</text>
</comment>
<dbReference type="Proteomes" id="UP000594638">
    <property type="component" value="Unassembled WGS sequence"/>
</dbReference>
<accession>A0A8S0S1G0</accession>
<dbReference type="AlphaFoldDB" id="A0A8S0S1G0"/>
<name>A0A8S0S1G0_OLEEU</name>
<keyword evidence="4 7" id="KW-1133">Transmembrane helix</keyword>
<keyword evidence="6" id="KW-0560">Oxidoreductase</keyword>
<evidence type="ECO:0000313" key="9">
    <source>
        <dbReference type="Proteomes" id="UP000594638"/>
    </source>
</evidence>
<keyword evidence="9" id="KW-1185">Reference proteome</keyword>
<feature type="transmembrane region" description="Helical" evidence="7">
    <location>
        <begin position="7"/>
        <end position="27"/>
    </location>
</feature>
<dbReference type="Gramene" id="OE9A010740T1">
    <property type="protein sequence ID" value="OE9A010740C1"/>
    <property type="gene ID" value="OE9A010740"/>
</dbReference>
<dbReference type="GO" id="GO:0016705">
    <property type="term" value="F:oxidoreductase activity, acting on paired donors, with incorporation or reduction of molecular oxygen"/>
    <property type="evidence" value="ECO:0007669"/>
    <property type="project" value="InterPro"/>
</dbReference>
<dbReference type="GO" id="GO:0016020">
    <property type="term" value="C:membrane"/>
    <property type="evidence" value="ECO:0007669"/>
    <property type="project" value="UniProtKB-SubCell"/>
</dbReference>
<evidence type="ECO:0000256" key="1">
    <source>
        <dbReference type="ARBA" id="ARBA00004167"/>
    </source>
</evidence>
<keyword evidence="6" id="KW-0503">Monooxygenase</keyword>
<evidence type="ECO:0000256" key="2">
    <source>
        <dbReference type="ARBA" id="ARBA00022692"/>
    </source>
</evidence>
<comment type="subcellular location">
    <subcellularLocation>
        <location evidence="1">Membrane</location>
        <topology evidence="1">Single-pass membrane protein</topology>
    </subcellularLocation>
</comment>
<dbReference type="SUPFAM" id="SSF48264">
    <property type="entry name" value="Cytochrome P450"/>
    <property type="match status" value="1"/>
</dbReference>
<dbReference type="OrthoDB" id="885918at2759"/>
<dbReference type="GO" id="GO:0005506">
    <property type="term" value="F:iron ion binding"/>
    <property type="evidence" value="ECO:0007669"/>
    <property type="project" value="InterPro"/>
</dbReference>
<protein>
    <submittedName>
        <fullName evidence="8">Beta-amyrin 28-oxidase-like</fullName>
    </submittedName>
</protein>
<keyword evidence="3 6" id="KW-0479">Metal-binding</keyword>